<keyword evidence="5" id="KW-1185">Reference proteome</keyword>
<comment type="similarity">
    <text evidence="3">Belongs to the class-III pyridoxal-phosphate-dependent aminotransferase family.</text>
</comment>
<name>A0ABR3YSD5_9PEZI</name>
<dbReference type="PANTHER" id="PTHR43713">
    <property type="entry name" value="GLUTAMATE-1-SEMIALDEHYDE 2,1-AMINOMUTASE"/>
    <property type="match status" value="1"/>
</dbReference>
<sequence>MDAQATPNSTAVDAAYRAAEARYIAQNNKSQLLYENATGYLPGGNTRSALFFAPFPLYISSANGCTVTSVDGRVFTDLLGEYLAGIYGHTNPILQEELHAAISNGLSFGGHHVAEAELAAEISRRIPSIDLLRFTNSGTEATMMALATAKTWTGRDKIVVFRGGYHGGGFVFRGGNNLVNVPHDYLVAEYNDDGSVQAIFAEQGPNIAAVIIEPMLGSGGGVRARKEFILLLRALTRDAGALLIFDEVMTSRLFDGSGLQGLLAVSPDLTTLGKYVGGGMSFGAFGGRRDIMSLYDPRGGKDNFQGVNNCSTPLPHAGTFNNNVLTMRVGARGLKDVYTRERATELNAFGDKLRERLNELAAVSGSTMKVLGCGSILVFHFTKTEMMNIHGPADWADEDDRLLDLLHLTMLEAGFYMGRRGYVSLSLAVGDEEATRFAQAVGEFLARYEDLVAV</sequence>
<dbReference type="Proteomes" id="UP001583280">
    <property type="component" value="Unassembled WGS sequence"/>
</dbReference>
<reference evidence="4 5" key="1">
    <citation type="journal article" date="2024" name="IMA Fungus">
        <title>IMA Genome - F19 : A genome assembly and annotation guide to empower mycologists, including annotated draft genome sequences of Ceratocystis pirilliformis, Diaporthe australafricana, Fusarium ophioides, Paecilomyces lecythidis, and Sporothrix stenoceras.</title>
        <authorList>
            <person name="Aylward J."/>
            <person name="Wilson A.M."/>
            <person name="Visagie C.M."/>
            <person name="Spraker J."/>
            <person name="Barnes I."/>
            <person name="Buitendag C."/>
            <person name="Ceriani C."/>
            <person name="Del Mar Angel L."/>
            <person name="du Plessis D."/>
            <person name="Fuchs T."/>
            <person name="Gasser K."/>
            <person name="Kramer D."/>
            <person name="Li W."/>
            <person name="Munsamy K."/>
            <person name="Piso A."/>
            <person name="Price J.L."/>
            <person name="Sonnekus B."/>
            <person name="Thomas C."/>
            <person name="van der Nest A."/>
            <person name="van Dijk A."/>
            <person name="van Heerden A."/>
            <person name="van Vuuren N."/>
            <person name="Yilmaz N."/>
            <person name="Duong T.A."/>
            <person name="van der Merwe N.A."/>
            <person name="Wingfield M.J."/>
            <person name="Wingfield B.D."/>
        </authorList>
    </citation>
    <scope>NUCLEOTIDE SEQUENCE [LARGE SCALE GENOMIC DNA]</scope>
    <source>
        <strain evidence="4 5">CMW 12675</strain>
    </source>
</reference>
<dbReference type="Gene3D" id="3.90.1150.10">
    <property type="entry name" value="Aspartate Aminotransferase, domain 1"/>
    <property type="match status" value="1"/>
</dbReference>
<dbReference type="Gene3D" id="3.40.640.10">
    <property type="entry name" value="Type I PLP-dependent aspartate aminotransferase-like (Major domain)"/>
    <property type="match status" value="1"/>
</dbReference>
<evidence type="ECO:0000256" key="2">
    <source>
        <dbReference type="ARBA" id="ARBA00022898"/>
    </source>
</evidence>
<protein>
    <recommendedName>
        <fullName evidence="6">Beta-phenylalanine transaminase</fullName>
    </recommendedName>
</protein>
<organism evidence="4 5">
    <name type="scientific">Ceratocystis pirilliformis</name>
    <dbReference type="NCBI Taxonomy" id="259994"/>
    <lineage>
        <taxon>Eukaryota</taxon>
        <taxon>Fungi</taxon>
        <taxon>Dikarya</taxon>
        <taxon>Ascomycota</taxon>
        <taxon>Pezizomycotina</taxon>
        <taxon>Sordariomycetes</taxon>
        <taxon>Hypocreomycetidae</taxon>
        <taxon>Microascales</taxon>
        <taxon>Ceratocystidaceae</taxon>
        <taxon>Ceratocystis</taxon>
    </lineage>
</organism>
<proteinExistence type="inferred from homology"/>
<comment type="caution">
    <text evidence="4">The sequence shown here is derived from an EMBL/GenBank/DDBJ whole genome shotgun (WGS) entry which is preliminary data.</text>
</comment>
<keyword evidence="2 3" id="KW-0663">Pyridoxal phosphate</keyword>
<evidence type="ECO:0000256" key="1">
    <source>
        <dbReference type="ARBA" id="ARBA00001933"/>
    </source>
</evidence>
<dbReference type="SUPFAM" id="SSF53383">
    <property type="entry name" value="PLP-dependent transferases"/>
    <property type="match status" value="1"/>
</dbReference>
<dbReference type="InterPro" id="IPR015424">
    <property type="entry name" value="PyrdxlP-dep_Trfase"/>
</dbReference>
<dbReference type="InterPro" id="IPR015422">
    <property type="entry name" value="PyrdxlP-dep_Trfase_small"/>
</dbReference>
<evidence type="ECO:0000256" key="3">
    <source>
        <dbReference type="RuleBase" id="RU003560"/>
    </source>
</evidence>
<dbReference type="PANTHER" id="PTHR43713:SF3">
    <property type="entry name" value="GLUTAMATE-1-SEMIALDEHYDE 2,1-AMINOMUTASE 1, CHLOROPLASTIC-RELATED"/>
    <property type="match status" value="1"/>
</dbReference>
<evidence type="ECO:0000313" key="4">
    <source>
        <dbReference type="EMBL" id="KAL1890987.1"/>
    </source>
</evidence>
<dbReference type="InterPro" id="IPR005814">
    <property type="entry name" value="Aminotrans_3"/>
</dbReference>
<dbReference type="EMBL" id="JAWDJO010000166">
    <property type="protein sequence ID" value="KAL1890987.1"/>
    <property type="molecule type" value="Genomic_DNA"/>
</dbReference>
<evidence type="ECO:0000313" key="5">
    <source>
        <dbReference type="Proteomes" id="UP001583280"/>
    </source>
</evidence>
<dbReference type="Pfam" id="PF00202">
    <property type="entry name" value="Aminotran_3"/>
    <property type="match status" value="2"/>
</dbReference>
<dbReference type="InterPro" id="IPR015421">
    <property type="entry name" value="PyrdxlP-dep_Trfase_major"/>
</dbReference>
<comment type="cofactor">
    <cofactor evidence="1">
        <name>pyridoxal 5'-phosphate</name>
        <dbReference type="ChEBI" id="CHEBI:597326"/>
    </cofactor>
</comment>
<gene>
    <name evidence="4" type="ORF">Cpir12675_005177</name>
</gene>
<evidence type="ECO:0008006" key="6">
    <source>
        <dbReference type="Google" id="ProtNLM"/>
    </source>
</evidence>
<accession>A0ABR3YSD5</accession>